<keyword evidence="3" id="KW-1185">Reference proteome</keyword>
<keyword evidence="1" id="KW-1133">Transmembrane helix</keyword>
<feature type="transmembrane region" description="Helical" evidence="1">
    <location>
        <begin position="50"/>
        <end position="72"/>
    </location>
</feature>
<dbReference type="Pfam" id="PF07254">
    <property type="entry name" value="Cpta_toxin"/>
    <property type="match status" value="1"/>
</dbReference>
<gene>
    <name evidence="2" type="ORF">HBH39_12740</name>
</gene>
<protein>
    <submittedName>
        <fullName evidence="2">Uncharacterized protein</fullName>
    </submittedName>
</protein>
<evidence type="ECO:0000313" key="3">
    <source>
        <dbReference type="Proteomes" id="UP000502608"/>
    </source>
</evidence>
<name>A0A6G9QKY5_9GAMM</name>
<evidence type="ECO:0000256" key="1">
    <source>
        <dbReference type="SAM" id="Phobius"/>
    </source>
</evidence>
<keyword evidence="1" id="KW-0812">Transmembrane</keyword>
<dbReference type="EMBL" id="CP050313">
    <property type="protein sequence ID" value="QIR15244.1"/>
    <property type="molecule type" value="Genomic_DNA"/>
</dbReference>
<dbReference type="KEGG" id="saes:HBH39_12740"/>
<accession>A0A6G9QKY5</accession>
<evidence type="ECO:0000313" key="2">
    <source>
        <dbReference type="EMBL" id="QIR15244.1"/>
    </source>
</evidence>
<reference evidence="2 3" key="1">
    <citation type="submission" date="2020-03" db="EMBL/GenBank/DDBJ databases">
        <title>Complete genome sequence of Shewanella sp.</title>
        <authorList>
            <person name="Kim Y.-S."/>
            <person name="Kim S.-J."/>
            <person name="Jung H.-K."/>
            <person name="Kim K.-H."/>
        </authorList>
    </citation>
    <scope>NUCLEOTIDE SEQUENCE [LARGE SCALE GENOMIC DNA]</scope>
    <source>
        <strain evidence="2 3">PN3F2</strain>
    </source>
</reference>
<dbReference type="AlphaFoldDB" id="A0A6G9QKY5"/>
<organism evidence="2 3">
    <name type="scientific">Shewanella aestuarii</name>
    <dbReference type="NCBI Taxonomy" id="1028752"/>
    <lineage>
        <taxon>Bacteria</taxon>
        <taxon>Pseudomonadati</taxon>
        <taxon>Pseudomonadota</taxon>
        <taxon>Gammaproteobacteria</taxon>
        <taxon>Alteromonadales</taxon>
        <taxon>Shewanellaceae</taxon>
        <taxon>Shewanella</taxon>
    </lineage>
</organism>
<dbReference type="Proteomes" id="UP000502608">
    <property type="component" value="Chromosome"/>
</dbReference>
<sequence length="147" mass="17197">MDEQHLNHSDRSAGSSIFVLSASVNQYLSLVMAFAVIFSSFIAWPPLSSWLISCIFYLLLLITFSIFIKVLFMIRNWQCRFSLNKDGHGILNAADAFHFAKRPFISPFICILYIEFEDKYRDSIWVWSDMLNDSQYRLLCRLANHVR</sequence>
<proteinExistence type="predicted"/>
<dbReference type="InterPro" id="IPR009883">
    <property type="entry name" value="YgfX"/>
</dbReference>
<dbReference type="RefSeq" id="WP_167678843.1">
    <property type="nucleotide sequence ID" value="NZ_CP050313.1"/>
</dbReference>
<keyword evidence="1" id="KW-0472">Membrane</keyword>